<dbReference type="Gene3D" id="3.20.20.370">
    <property type="entry name" value="Glycoside hydrolase/deacetylase"/>
    <property type="match status" value="1"/>
</dbReference>
<dbReference type="RefSeq" id="WP_256311839.1">
    <property type="nucleotide sequence ID" value="NZ_JANGAC010000009.1"/>
</dbReference>
<name>A0ABT1SC43_9FIRM</name>
<comment type="caution">
    <text evidence="5">The sequence shown here is derived from an EMBL/GenBank/DDBJ whole genome shotgun (WGS) entry which is preliminary data.</text>
</comment>
<dbReference type="Proteomes" id="UP001524478">
    <property type="component" value="Unassembled WGS sequence"/>
</dbReference>
<keyword evidence="3" id="KW-0472">Membrane</keyword>
<dbReference type="EMBL" id="JANGAC010000009">
    <property type="protein sequence ID" value="MCQ4924014.1"/>
    <property type="molecule type" value="Genomic_DNA"/>
</dbReference>
<proteinExistence type="predicted"/>
<gene>
    <name evidence="5" type="ORF">NE686_13010</name>
</gene>
<dbReference type="PANTHER" id="PTHR34216:SF3">
    <property type="entry name" value="POLY-BETA-1,6-N-ACETYL-D-GLUCOSAMINE N-DEACETYLASE"/>
    <property type="match status" value="1"/>
</dbReference>
<dbReference type="InterPro" id="IPR002509">
    <property type="entry name" value="NODB_dom"/>
</dbReference>
<evidence type="ECO:0000256" key="2">
    <source>
        <dbReference type="ARBA" id="ARBA00022729"/>
    </source>
</evidence>
<keyword evidence="2" id="KW-0732">Signal</keyword>
<dbReference type="PROSITE" id="PS51257">
    <property type="entry name" value="PROKAR_LIPOPROTEIN"/>
    <property type="match status" value="1"/>
</dbReference>
<protein>
    <submittedName>
        <fullName evidence="5">Polysaccharide deacetylase family protein</fullName>
    </submittedName>
</protein>
<dbReference type="SUPFAM" id="SSF88713">
    <property type="entry name" value="Glycoside hydrolase/deacetylase"/>
    <property type="match status" value="1"/>
</dbReference>
<evidence type="ECO:0000259" key="4">
    <source>
        <dbReference type="PROSITE" id="PS51677"/>
    </source>
</evidence>
<keyword evidence="6" id="KW-1185">Reference proteome</keyword>
<evidence type="ECO:0000256" key="1">
    <source>
        <dbReference type="ARBA" id="ARBA00004613"/>
    </source>
</evidence>
<feature type="transmembrane region" description="Helical" evidence="3">
    <location>
        <begin position="21"/>
        <end position="44"/>
    </location>
</feature>
<sequence>MKTLFKNDKINRRTRTKGDDYIRKILVIVIILFACTATISYASLDKIPVLLYHHILPEQDIINCSWENNNSVLSLEKFTEQMEYLKENGYYTATMNELESFIDGKIKLPKKTVVITFDDGYLSNGIYAYPIMKEYGMKGTIFSVGELATREKVEFDPEGLQYIPVEDMGKYNDVFLFACHTYDLHRRNEEGIPFLKSLSEEKIMKDLFKSKELLNSQYIAYPFGEYDKHTIKYVEEAGYKLGFTVSPGYVSRYTKKYEIPRMVINQNIDLDNFISFLK</sequence>
<reference evidence="5 6" key="1">
    <citation type="submission" date="2022-06" db="EMBL/GenBank/DDBJ databases">
        <title>Isolation of gut microbiota from human fecal samples.</title>
        <authorList>
            <person name="Pamer E.G."/>
            <person name="Barat B."/>
            <person name="Waligurski E."/>
            <person name="Medina S."/>
            <person name="Paddock L."/>
            <person name="Mostad J."/>
        </authorList>
    </citation>
    <scope>NUCLEOTIDE SEQUENCE [LARGE SCALE GENOMIC DNA]</scope>
    <source>
        <strain evidence="5 6">DFI.7.95</strain>
    </source>
</reference>
<dbReference type="InterPro" id="IPR011330">
    <property type="entry name" value="Glyco_hydro/deAcase_b/a-brl"/>
</dbReference>
<dbReference type="PROSITE" id="PS51677">
    <property type="entry name" value="NODB"/>
    <property type="match status" value="1"/>
</dbReference>
<organism evidence="5 6">
    <name type="scientific">Tissierella carlieri</name>
    <dbReference type="NCBI Taxonomy" id="689904"/>
    <lineage>
        <taxon>Bacteria</taxon>
        <taxon>Bacillati</taxon>
        <taxon>Bacillota</taxon>
        <taxon>Tissierellia</taxon>
        <taxon>Tissierellales</taxon>
        <taxon>Tissierellaceae</taxon>
        <taxon>Tissierella</taxon>
    </lineage>
</organism>
<dbReference type="Pfam" id="PF01522">
    <property type="entry name" value="Polysacc_deac_1"/>
    <property type="match status" value="1"/>
</dbReference>
<keyword evidence="3" id="KW-0812">Transmembrane</keyword>
<evidence type="ECO:0000313" key="6">
    <source>
        <dbReference type="Proteomes" id="UP001524478"/>
    </source>
</evidence>
<feature type="domain" description="NodB homology" evidence="4">
    <location>
        <begin position="111"/>
        <end position="278"/>
    </location>
</feature>
<dbReference type="CDD" id="cd10966">
    <property type="entry name" value="CE4_yadE_5s"/>
    <property type="match status" value="1"/>
</dbReference>
<accession>A0ABT1SC43</accession>
<evidence type="ECO:0000313" key="5">
    <source>
        <dbReference type="EMBL" id="MCQ4924014.1"/>
    </source>
</evidence>
<keyword evidence="3" id="KW-1133">Transmembrane helix</keyword>
<evidence type="ECO:0000256" key="3">
    <source>
        <dbReference type="SAM" id="Phobius"/>
    </source>
</evidence>
<comment type="subcellular location">
    <subcellularLocation>
        <location evidence="1">Secreted</location>
    </subcellularLocation>
</comment>
<dbReference type="PANTHER" id="PTHR34216">
    <property type="match status" value="1"/>
</dbReference>
<dbReference type="InterPro" id="IPR051398">
    <property type="entry name" value="Polysacch_Deacetylase"/>
</dbReference>